<keyword evidence="2 9" id="KW-0963">Cytoplasm</keyword>
<evidence type="ECO:0000256" key="3">
    <source>
        <dbReference type="ARBA" id="ARBA00022553"/>
    </source>
</evidence>
<accession>A0A7W4V028</accession>
<dbReference type="GO" id="GO:0005737">
    <property type="term" value="C:cytoplasm"/>
    <property type="evidence" value="ECO:0007669"/>
    <property type="project" value="UniProtKB-SubCell"/>
</dbReference>
<dbReference type="SMART" id="SM00448">
    <property type="entry name" value="REC"/>
    <property type="match status" value="1"/>
</dbReference>
<dbReference type="InterPro" id="IPR001789">
    <property type="entry name" value="Sig_transdc_resp-reg_receiver"/>
</dbReference>
<comment type="subcellular location">
    <subcellularLocation>
        <location evidence="1 9">Cytoplasm</location>
    </subcellularLocation>
</comment>
<dbReference type="InterPro" id="IPR036390">
    <property type="entry name" value="WH_DNA-bd_sf"/>
</dbReference>
<organism evidence="12 13">
    <name type="scientific">Leifsonia aquatica</name>
    <name type="common">Corynebacterium aquaticum</name>
    <dbReference type="NCBI Taxonomy" id="144185"/>
    <lineage>
        <taxon>Bacteria</taxon>
        <taxon>Bacillati</taxon>
        <taxon>Actinomycetota</taxon>
        <taxon>Actinomycetes</taxon>
        <taxon>Micrococcales</taxon>
        <taxon>Microbacteriaceae</taxon>
        <taxon>Leifsonia</taxon>
    </lineage>
</organism>
<keyword evidence="7 9" id="KW-0010">Activator</keyword>
<protein>
    <recommendedName>
        <fullName evidence="9">Transcriptional regulatory protein</fullName>
    </recommendedName>
</protein>
<dbReference type="GO" id="GO:0000156">
    <property type="term" value="F:phosphorelay response regulator activity"/>
    <property type="evidence" value="ECO:0007669"/>
    <property type="project" value="TreeGrafter"/>
</dbReference>
<dbReference type="PROSITE" id="PS50110">
    <property type="entry name" value="RESPONSE_REGULATORY"/>
    <property type="match status" value="1"/>
</dbReference>
<evidence type="ECO:0000256" key="2">
    <source>
        <dbReference type="ARBA" id="ARBA00022490"/>
    </source>
</evidence>
<dbReference type="RefSeq" id="WP_021764043.1">
    <property type="nucleotide sequence ID" value="NZ_JACHVP010000007.1"/>
</dbReference>
<evidence type="ECO:0000259" key="11">
    <source>
        <dbReference type="PROSITE" id="PS50110"/>
    </source>
</evidence>
<reference evidence="12 13" key="1">
    <citation type="submission" date="2020-08" db="EMBL/GenBank/DDBJ databases">
        <title>Sequencing the genomes of 1000 actinobacteria strains.</title>
        <authorList>
            <person name="Klenk H.-P."/>
        </authorList>
    </citation>
    <scope>NUCLEOTIDE SEQUENCE [LARGE SCALE GENOMIC DNA]</scope>
    <source>
        <strain evidence="12 13">DSM 20146</strain>
    </source>
</reference>
<sequence>MIPDIRVLVVDDDFRVAGLHRDIVAARRGFTALDPVLSARAARTAVRDLAPDLVLLDVYLPDGDGLDLLAELDVDAFVISAATDGATVRRALRRGALAYLIKPFDARLLEERLDAYQRYRNVLADDRGADQEAVERALRILHAGDAATTGSRSATEQRVLAELRDGERTATDVAATIGVSRATAQRYLAALAARGLAEVSLQYGTTGRPEHRYRITPRS</sequence>
<dbReference type="PANTHER" id="PTHR45526">
    <property type="entry name" value="TRANSCRIPTIONAL REGULATORY PROTEIN DPIA"/>
    <property type="match status" value="1"/>
</dbReference>
<dbReference type="InterPro" id="IPR011006">
    <property type="entry name" value="CheY-like_superfamily"/>
</dbReference>
<keyword evidence="8 9" id="KW-0804">Transcription</keyword>
<keyword evidence="5 9" id="KW-0805">Transcription regulation</keyword>
<evidence type="ECO:0000256" key="4">
    <source>
        <dbReference type="ARBA" id="ARBA00023012"/>
    </source>
</evidence>
<evidence type="ECO:0000313" key="13">
    <source>
        <dbReference type="Proteomes" id="UP000538196"/>
    </source>
</evidence>
<dbReference type="InterPro" id="IPR036388">
    <property type="entry name" value="WH-like_DNA-bd_sf"/>
</dbReference>
<dbReference type="InterPro" id="IPR005471">
    <property type="entry name" value="Tscrpt_reg_IclR_N"/>
</dbReference>
<dbReference type="SUPFAM" id="SSF52172">
    <property type="entry name" value="CheY-like"/>
    <property type="match status" value="1"/>
</dbReference>
<keyword evidence="6 9" id="KW-0238">DNA-binding</keyword>
<comment type="caution">
    <text evidence="12">The sequence shown here is derived from an EMBL/GenBank/DDBJ whole genome shotgun (WGS) entry which is preliminary data.</text>
</comment>
<dbReference type="SUPFAM" id="SSF46785">
    <property type="entry name" value="Winged helix' DNA-binding domain"/>
    <property type="match status" value="1"/>
</dbReference>
<dbReference type="Gene3D" id="3.40.50.2300">
    <property type="match status" value="1"/>
</dbReference>
<dbReference type="EMBL" id="JACHVP010000007">
    <property type="protein sequence ID" value="MBB2969415.1"/>
    <property type="molecule type" value="Genomic_DNA"/>
</dbReference>
<keyword evidence="13" id="KW-1185">Reference proteome</keyword>
<evidence type="ECO:0000256" key="9">
    <source>
        <dbReference type="PIRNR" id="PIRNR006171"/>
    </source>
</evidence>
<evidence type="ECO:0000256" key="6">
    <source>
        <dbReference type="ARBA" id="ARBA00023125"/>
    </source>
</evidence>
<dbReference type="Gene3D" id="1.10.10.10">
    <property type="entry name" value="Winged helix-like DNA-binding domain superfamily/Winged helix DNA-binding domain"/>
    <property type="match status" value="1"/>
</dbReference>
<keyword evidence="4 9" id="KW-0902">Two-component regulatory system</keyword>
<feature type="modified residue" description="4-aspartylphosphate" evidence="10">
    <location>
        <position position="57"/>
    </location>
</feature>
<evidence type="ECO:0000256" key="5">
    <source>
        <dbReference type="ARBA" id="ARBA00023015"/>
    </source>
</evidence>
<dbReference type="Pfam" id="PF09339">
    <property type="entry name" value="HTH_IclR"/>
    <property type="match status" value="1"/>
</dbReference>
<dbReference type="GO" id="GO:0003700">
    <property type="term" value="F:DNA-binding transcription factor activity"/>
    <property type="evidence" value="ECO:0007669"/>
    <property type="project" value="InterPro"/>
</dbReference>
<dbReference type="Proteomes" id="UP000538196">
    <property type="component" value="Unassembled WGS sequence"/>
</dbReference>
<evidence type="ECO:0000313" key="12">
    <source>
        <dbReference type="EMBL" id="MBB2969415.1"/>
    </source>
</evidence>
<proteinExistence type="predicted"/>
<name>A0A7W4V028_LEIAQ</name>
<dbReference type="PIRSF" id="PIRSF006171">
    <property type="entry name" value="RR_citrat_malat"/>
    <property type="match status" value="1"/>
</dbReference>
<evidence type="ECO:0000256" key="7">
    <source>
        <dbReference type="ARBA" id="ARBA00023159"/>
    </source>
</evidence>
<dbReference type="InterPro" id="IPR024187">
    <property type="entry name" value="Sig_transdc_resp-reg_cit/mal"/>
</dbReference>
<dbReference type="PANTHER" id="PTHR45526:SF1">
    <property type="entry name" value="TRANSCRIPTIONAL REGULATORY PROTEIN DCUR-RELATED"/>
    <property type="match status" value="1"/>
</dbReference>
<dbReference type="GO" id="GO:0003677">
    <property type="term" value="F:DNA binding"/>
    <property type="evidence" value="ECO:0007669"/>
    <property type="project" value="UniProtKB-KW"/>
</dbReference>
<dbReference type="Pfam" id="PF00072">
    <property type="entry name" value="Response_reg"/>
    <property type="match status" value="1"/>
</dbReference>
<keyword evidence="3 10" id="KW-0597">Phosphoprotein</keyword>
<gene>
    <name evidence="12" type="ORF">FHX33_004199</name>
</gene>
<dbReference type="AlphaFoldDB" id="A0A7W4V028"/>
<evidence type="ECO:0000256" key="10">
    <source>
        <dbReference type="PROSITE-ProRule" id="PRU00169"/>
    </source>
</evidence>
<feature type="domain" description="Response regulatory" evidence="11">
    <location>
        <begin position="6"/>
        <end position="117"/>
    </location>
</feature>
<evidence type="ECO:0000256" key="8">
    <source>
        <dbReference type="ARBA" id="ARBA00023163"/>
    </source>
</evidence>
<dbReference type="InterPro" id="IPR051271">
    <property type="entry name" value="2C-system_Tx_regulators"/>
</dbReference>
<evidence type="ECO:0000256" key="1">
    <source>
        <dbReference type="ARBA" id="ARBA00004496"/>
    </source>
</evidence>